<feature type="compositionally biased region" description="Basic and acidic residues" evidence="1">
    <location>
        <begin position="204"/>
        <end position="215"/>
    </location>
</feature>
<dbReference type="EMBL" id="OB793227">
    <property type="protein sequence ID" value="CAD7426584.1"/>
    <property type="molecule type" value="Genomic_DNA"/>
</dbReference>
<name>A0A7R9E381_9NEOP</name>
<feature type="compositionally biased region" description="Polar residues" evidence="1">
    <location>
        <begin position="364"/>
        <end position="373"/>
    </location>
</feature>
<evidence type="ECO:0000313" key="2">
    <source>
        <dbReference type="EMBL" id="CAD7426584.1"/>
    </source>
</evidence>
<feature type="region of interest" description="Disordered" evidence="1">
    <location>
        <begin position="351"/>
        <end position="373"/>
    </location>
</feature>
<sequence>MQVMVHEDWRGIERKRYPTLSESLSKLEQATSCDFHTEWPEAEKPTPVHPTEIRTSISPSSAVELNTSRALANYATEAVQPTEIRTSISPSSAVELNTTSALANYATEKYDNTSCARWAGVIHKLSAPEKGVNQYKVTVRLRKAFSLIGNSDQVQYCFVTWPRHHSNGFPSNGAALFPRRIHDVDPHTHYHHHMTSSGHRKSPHGKDVRLVHSGDPRTTLPPEPSLQEQQCYPGSPIFLPTPSYVRMHTTVKHHVTGTVKNTVPFKDFRIGKVELEEVNPRGGRVENHIGRTTPVHPTEIRASISPCSAVELIMTSALANYVTEAVNRMGTVKYKHHLPNTTNLAEHLAQQTSDYTNHKRTTAKTEPSSASRH</sequence>
<protein>
    <submittedName>
        <fullName evidence="2">Uncharacterized protein</fullName>
    </submittedName>
</protein>
<feature type="region of interest" description="Disordered" evidence="1">
    <location>
        <begin position="187"/>
        <end position="227"/>
    </location>
</feature>
<proteinExistence type="predicted"/>
<evidence type="ECO:0000256" key="1">
    <source>
        <dbReference type="SAM" id="MobiDB-lite"/>
    </source>
</evidence>
<accession>A0A7R9E381</accession>
<reference evidence="2" key="1">
    <citation type="submission" date="2020-11" db="EMBL/GenBank/DDBJ databases">
        <authorList>
            <person name="Tran Van P."/>
        </authorList>
    </citation>
    <scope>NUCLEOTIDE SEQUENCE</scope>
</reference>
<organism evidence="2">
    <name type="scientific">Timema monikensis</name>
    <dbReference type="NCBI Taxonomy" id="170555"/>
    <lineage>
        <taxon>Eukaryota</taxon>
        <taxon>Metazoa</taxon>
        <taxon>Ecdysozoa</taxon>
        <taxon>Arthropoda</taxon>
        <taxon>Hexapoda</taxon>
        <taxon>Insecta</taxon>
        <taxon>Pterygota</taxon>
        <taxon>Neoptera</taxon>
        <taxon>Polyneoptera</taxon>
        <taxon>Phasmatodea</taxon>
        <taxon>Timematodea</taxon>
        <taxon>Timematoidea</taxon>
        <taxon>Timematidae</taxon>
        <taxon>Timema</taxon>
    </lineage>
</organism>
<gene>
    <name evidence="2" type="ORF">TMSB3V08_LOCUS3461</name>
</gene>
<feature type="compositionally biased region" description="Basic residues" evidence="1">
    <location>
        <begin position="189"/>
        <end position="203"/>
    </location>
</feature>
<dbReference type="AlphaFoldDB" id="A0A7R9E381"/>